<keyword evidence="2" id="KW-0547">Nucleotide-binding</keyword>
<accession>A0A5C6NI48</accession>
<evidence type="ECO:0000313" key="6">
    <source>
        <dbReference type="Proteomes" id="UP000324091"/>
    </source>
</evidence>
<feature type="domain" description="AIG1-type G" evidence="4">
    <location>
        <begin position="198"/>
        <end position="401"/>
    </location>
</feature>
<dbReference type="Gene3D" id="3.40.50.300">
    <property type="entry name" value="P-loop containing nucleotide triphosphate hydrolases"/>
    <property type="match status" value="2"/>
</dbReference>
<gene>
    <name evidence="5" type="ORF">D4764_20G0009150</name>
</gene>
<dbReference type="SUPFAM" id="SSF52540">
    <property type="entry name" value="P-loop containing nucleoside triphosphate hydrolases"/>
    <property type="match status" value="1"/>
</dbReference>
<comment type="caution">
    <text evidence="5">The sequence shown here is derived from an EMBL/GenBank/DDBJ whole genome shotgun (WGS) entry which is preliminary data.</text>
</comment>
<dbReference type="AlphaFoldDB" id="A0A5C6NI48"/>
<dbReference type="PANTHER" id="PTHR10903">
    <property type="entry name" value="GTPASE, IMAP FAMILY MEMBER-RELATED"/>
    <property type="match status" value="1"/>
</dbReference>
<dbReference type="PANTHER" id="PTHR10903:SF188">
    <property type="entry name" value="GTPASE IMAP FAMILY MEMBER 2-LIKE-RELATED"/>
    <property type="match status" value="1"/>
</dbReference>
<evidence type="ECO:0000259" key="4">
    <source>
        <dbReference type="PROSITE" id="PS51720"/>
    </source>
</evidence>
<reference evidence="5 6" key="1">
    <citation type="submission" date="2019-04" db="EMBL/GenBank/DDBJ databases">
        <title>Chromosome genome assembly for Takifugu flavidus.</title>
        <authorList>
            <person name="Xiao S."/>
        </authorList>
    </citation>
    <scope>NUCLEOTIDE SEQUENCE [LARGE SCALE GENOMIC DNA]</scope>
    <source>
        <strain evidence="5">HTHZ2018</strain>
        <tissue evidence="5">Muscle</tissue>
    </source>
</reference>
<keyword evidence="3" id="KW-0342">GTP-binding</keyword>
<dbReference type="EMBL" id="RHFK02000013">
    <property type="protein sequence ID" value="TWW66883.1"/>
    <property type="molecule type" value="Genomic_DNA"/>
</dbReference>
<dbReference type="InterPro" id="IPR045058">
    <property type="entry name" value="GIMA/IAN/Toc"/>
</dbReference>
<sequence>MDLLTVAIFGKSIQIKNIIGNMILCQNAFDAITLNFEVSQNDSFKIINTPNFFDEDVVNFDQKIIDFMALSDPGPDLFILAIDSQNTKEEKVKAQVTKLQEMFGHKITAHLAVTLPDSASYKALQHLNNLFHIWQQSSQHLASDCKRVCRGRRPFQFDYKNYSQDVVKRRIAALEKRRLHDQPLQNHEGTGSAAVEPNKRFDIILLGLTGTGKSSSGNTILTAGNPRLQPGQLFRSQSSSVPVTSRCEVKTMQKPFGKPVRVIDTPDFFHSQMKDSELQIEECKKFCRPGQCVVLLVFQLGRFTREDQELLEKLEDKFGWRIRESTIILLTHGEDLKGDCGPSIKADTELWNTIEACGSRYHVISNNSKKVKQVIDLLKKIPDFKNIFPDFRSSPINCFQS</sequence>
<dbReference type="Pfam" id="PF04548">
    <property type="entry name" value="AIG1"/>
    <property type="match status" value="2"/>
</dbReference>
<dbReference type="InterPro" id="IPR006703">
    <property type="entry name" value="G_AIG1"/>
</dbReference>
<proteinExistence type="inferred from homology"/>
<dbReference type="Proteomes" id="UP000324091">
    <property type="component" value="Chromosome 20"/>
</dbReference>
<evidence type="ECO:0000256" key="3">
    <source>
        <dbReference type="ARBA" id="ARBA00023134"/>
    </source>
</evidence>
<protein>
    <submittedName>
        <fullName evidence="5">GTPase IMAP family member 8</fullName>
    </submittedName>
</protein>
<evidence type="ECO:0000256" key="1">
    <source>
        <dbReference type="ARBA" id="ARBA00008535"/>
    </source>
</evidence>
<organism evidence="5 6">
    <name type="scientific">Takifugu flavidus</name>
    <name type="common">sansaifugu</name>
    <dbReference type="NCBI Taxonomy" id="433684"/>
    <lineage>
        <taxon>Eukaryota</taxon>
        <taxon>Metazoa</taxon>
        <taxon>Chordata</taxon>
        <taxon>Craniata</taxon>
        <taxon>Vertebrata</taxon>
        <taxon>Euteleostomi</taxon>
        <taxon>Actinopterygii</taxon>
        <taxon>Neopterygii</taxon>
        <taxon>Teleostei</taxon>
        <taxon>Neoteleostei</taxon>
        <taxon>Acanthomorphata</taxon>
        <taxon>Eupercaria</taxon>
        <taxon>Tetraodontiformes</taxon>
        <taxon>Tetradontoidea</taxon>
        <taxon>Tetraodontidae</taxon>
        <taxon>Takifugu</taxon>
    </lineage>
</organism>
<dbReference type="PROSITE" id="PS51720">
    <property type="entry name" value="G_AIG1"/>
    <property type="match status" value="1"/>
</dbReference>
<dbReference type="GO" id="GO:0005525">
    <property type="term" value="F:GTP binding"/>
    <property type="evidence" value="ECO:0007669"/>
    <property type="project" value="UniProtKB-KW"/>
</dbReference>
<evidence type="ECO:0000313" key="5">
    <source>
        <dbReference type="EMBL" id="TWW66883.1"/>
    </source>
</evidence>
<keyword evidence="6" id="KW-1185">Reference proteome</keyword>
<name>A0A5C6NI48_9TELE</name>
<comment type="similarity">
    <text evidence="1">Belongs to the TRAFAC class TrmE-Era-EngA-EngB-Septin-like GTPase superfamily. AIG1/Toc34/Toc159-like paraseptin GTPase family. IAN subfamily.</text>
</comment>
<dbReference type="InterPro" id="IPR027417">
    <property type="entry name" value="P-loop_NTPase"/>
</dbReference>
<evidence type="ECO:0000256" key="2">
    <source>
        <dbReference type="ARBA" id="ARBA00022741"/>
    </source>
</evidence>